<evidence type="ECO:0000256" key="6">
    <source>
        <dbReference type="SAM" id="Phobius"/>
    </source>
</evidence>
<dbReference type="AlphaFoldDB" id="A0A3N4LFJ1"/>
<dbReference type="EMBL" id="ML121575">
    <property type="protein sequence ID" value="RPB20249.1"/>
    <property type="molecule type" value="Genomic_DNA"/>
</dbReference>
<dbReference type="InterPro" id="IPR005349">
    <property type="entry name" value="TMEM14"/>
</dbReference>
<evidence type="ECO:0000313" key="8">
    <source>
        <dbReference type="Proteomes" id="UP000267821"/>
    </source>
</evidence>
<dbReference type="OrthoDB" id="5620at2759"/>
<evidence type="ECO:0000313" key="7">
    <source>
        <dbReference type="EMBL" id="RPB20249.1"/>
    </source>
</evidence>
<comment type="similarity">
    <text evidence="2">Belongs to the TMEM14 family.</text>
</comment>
<dbReference type="GO" id="GO:0016020">
    <property type="term" value="C:membrane"/>
    <property type="evidence" value="ECO:0007669"/>
    <property type="project" value="UniProtKB-SubCell"/>
</dbReference>
<protein>
    <recommendedName>
        <fullName evidence="9">TMEM14-domain-containing protein</fullName>
    </recommendedName>
</protein>
<evidence type="ECO:0000256" key="2">
    <source>
        <dbReference type="ARBA" id="ARBA00007590"/>
    </source>
</evidence>
<dbReference type="PANTHER" id="PTHR12668">
    <property type="entry name" value="TRANSMEMBRANE PROTEIN 14, 15"/>
    <property type="match status" value="1"/>
</dbReference>
<name>A0A3N4LFJ1_9PEZI</name>
<dbReference type="InParanoid" id="A0A3N4LFJ1"/>
<feature type="transmembrane region" description="Helical" evidence="6">
    <location>
        <begin position="27"/>
        <end position="44"/>
    </location>
</feature>
<evidence type="ECO:0000256" key="3">
    <source>
        <dbReference type="ARBA" id="ARBA00022692"/>
    </source>
</evidence>
<dbReference type="FunCoup" id="A0A3N4LFJ1">
    <property type="interactions" value="73"/>
</dbReference>
<sequence>MSSDLPALILGVLCGTGGTIGYVKTGSVPSLVAGLGVGALYTYSSQRIRNNLPYGIELALLASTVLAGSSVPRAIKTGKPLPQVLSVLAASGLIYYGVKFMQRE</sequence>
<dbReference type="Pfam" id="PF03647">
    <property type="entry name" value="Tmemb_14"/>
    <property type="match status" value="1"/>
</dbReference>
<keyword evidence="5 6" id="KW-0472">Membrane</keyword>
<evidence type="ECO:0008006" key="9">
    <source>
        <dbReference type="Google" id="ProtNLM"/>
    </source>
</evidence>
<gene>
    <name evidence="7" type="ORF">L211DRAFT_841930</name>
</gene>
<dbReference type="Gene3D" id="1.10.10.1740">
    <property type="entry name" value="Transmembrane protein 14-like"/>
    <property type="match status" value="1"/>
</dbReference>
<accession>A0A3N4LFJ1</accession>
<keyword evidence="4 6" id="KW-1133">Transmembrane helix</keyword>
<evidence type="ECO:0000256" key="5">
    <source>
        <dbReference type="ARBA" id="ARBA00023136"/>
    </source>
</evidence>
<organism evidence="7 8">
    <name type="scientific">Terfezia boudieri ATCC MYA-4762</name>
    <dbReference type="NCBI Taxonomy" id="1051890"/>
    <lineage>
        <taxon>Eukaryota</taxon>
        <taxon>Fungi</taxon>
        <taxon>Dikarya</taxon>
        <taxon>Ascomycota</taxon>
        <taxon>Pezizomycotina</taxon>
        <taxon>Pezizomycetes</taxon>
        <taxon>Pezizales</taxon>
        <taxon>Pezizaceae</taxon>
        <taxon>Terfezia</taxon>
    </lineage>
</organism>
<proteinExistence type="inferred from homology"/>
<evidence type="ECO:0000256" key="4">
    <source>
        <dbReference type="ARBA" id="ARBA00022989"/>
    </source>
</evidence>
<keyword evidence="8" id="KW-1185">Reference proteome</keyword>
<feature type="transmembrane region" description="Helical" evidence="6">
    <location>
        <begin position="56"/>
        <end position="75"/>
    </location>
</feature>
<comment type="subcellular location">
    <subcellularLocation>
        <location evidence="1">Membrane</location>
    </subcellularLocation>
</comment>
<reference evidence="7 8" key="1">
    <citation type="journal article" date="2018" name="Nat. Ecol. Evol.">
        <title>Pezizomycetes genomes reveal the molecular basis of ectomycorrhizal truffle lifestyle.</title>
        <authorList>
            <person name="Murat C."/>
            <person name="Payen T."/>
            <person name="Noel B."/>
            <person name="Kuo A."/>
            <person name="Morin E."/>
            <person name="Chen J."/>
            <person name="Kohler A."/>
            <person name="Krizsan K."/>
            <person name="Balestrini R."/>
            <person name="Da Silva C."/>
            <person name="Montanini B."/>
            <person name="Hainaut M."/>
            <person name="Levati E."/>
            <person name="Barry K.W."/>
            <person name="Belfiori B."/>
            <person name="Cichocki N."/>
            <person name="Clum A."/>
            <person name="Dockter R.B."/>
            <person name="Fauchery L."/>
            <person name="Guy J."/>
            <person name="Iotti M."/>
            <person name="Le Tacon F."/>
            <person name="Lindquist E.A."/>
            <person name="Lipzen A."/>
            <person name="Malagnac F."/>
            <person name="Mello A."/>
            <person name="Molinier V."/>
            <person name="Miyauchi S."/>
            <person name="Poulain J."/>
            <person name="Riccioni C."/>
            <person name="Rubini A."/>
            <person name="Sitrit Y."/>
            <person name="Splivallo R."/>
            <person name="Traeger S."/>
            <person name="Wang M."/>
            <person name="Zifcakova L."/>
            <person name="Wipf D."/>
            <person name="Zambonelli A."/>
            <person name="Paolocci F."/>
            <person name="Nowrousian M."/>
            <person name="Ottonello S."/>
            <person name="Baldrian P."/>
            <person name="Spatafora J.W."/>
            <person name="Henrissat B."/>
            <person name="Nagy L.G."/>
            <person name="Aury J.M."/>
            <person name="Wincker P."/>
            <person name="Grigoriev I.V."/>
            <person name="Bonfante P."/>
            <person name="Martin F.M."/>
        </authorList>
    </citation>
    <scope>NUCLEOTIDE SEQUENCE [LARGE SCALE GENOMIC DNA]</scope>
    <source>
        <strain evidence="7 8">ATCC MYA-4762</strain>
    </source>
</reference>
<keyword evidence="3 6" id="KW-0812">Transmembrane</keyword>
<dbReference type="Proteomes" id="UP000267821">
    <property type="component" value="Unassembled WGS sequence"/>
</dbReference>
<evidence type="ECO:0000256" key="1">
    <source>
        <dbReference type="ARBA" id="ARBA00004370"/>
    </source>
</evidence>
<dbReference type="InterPro" id="IPR044890">
    <property type="entry name" value="TMEM14_sf"/>
</dbReference>
<feature type="transmembrane region" description="Helical" evidence="6">
    <location>
        <begin position="81"/>
        <end position="98"/>
    </location>
</feature>
<dbReference type="PANTHER" id="PTHR12668:SF15">
    <property type="entry name" value="UPF0136 DOMAIN PROTEIN (AFU_ORTHOLOGUE AFUA_1G03720)"/>
    <property type="match status" value="1"/>
</dbReference>